<dbReference type="EMBL" id="DXCL01000005">
    <property type="protein sequence ID" value="HIZ02819.1"/>
    <property type="molecule type" value="Genomic_DNA"/>
</dbReference>
<evidence type="ECO:0000313" key="1">
    <source>
        <dbReference type="EMBL" id="HIZ02819.1"/>
    </source>
</evidence>
<comment type="caution">
    <text evidence="1">The sequence shown here is derived from an EMBL/GenBank/DDBJ whole genome shotgun (WGS) entry which is preliminary data.</text>
</comment>
<name>A0A9D2A7W6_9FIRM</name>
<reference evidence="1" key="1">
    <citation type="journal article" date="2021" name="PeerJ">
        <title>Extensive microbial diversity within the chicken gut microbiome revealed by metagenomics and culture.</title>
        <authorList>
            <person name="Gilroy R."/>
            <person name="Ravi A."/>
            <person name="Getino M."/>
            <person name="Pursley I."/>
            <person name="Horton D.L."/>
            <person name="Alikhan N.F."/>
            <person name="Baker D."/>
            <person name="Gharbi K."/>
            <person name="Hall N."/>
            <person name="Watson M."/>
            <person name="Adriaenssens E.M."/>
            <person name="Foster-Nyarko E."/>
            <person name="Jarju S."/>
            <person name="Secka A."/>
            <person name="Antonio M."/>
            <person name="Oren A."/>
            <person name="Chaudhuri R.R."/>
            <person name="La Ragione R."/>
            <person name="Hildebrand F."/>
            <person name="Pallen M.J."/>
        </authorList>
    </citation>
    <scope>NUCLEOTIDE SEQUENCE</scope>
    <source>
        <strain evidence="1">CHK187-5294</strain>
    </source>
</reference>
<dbReference type="InterPro" id="IPR051082">
    <property type="entry name" value="Pentapeptide-BTB/POZ_domain"/>
</dbReference>
<dbReference type="PANTHER" id="PTHR14136">
    <property type="entry name" value="BTB_POZ DOMAIN-CONTAINING PROTEIN KCTD9"/>
    <property type="match status" value="1"/>
</dbReference>
<gene>
    <name evidence="1" type="ORF">H9727_00870</name>
</gene>
<dbReference type="AlphaFoldDB" id="A0A9D2A7W6"/>
<dbReference type="InterPro" id="IPR027417">
    <property type="entry name" value="P-loop_NTPase"/>
</dbReference>
<proteinExistence type="predicted"/>
<dbReference type="SUPFAM" id="SSF52540">
    <property type="entry name" value="P-loop containing nucleoside triphosphate hydrolases"/>
    <property type="match status" value="1"/>
</dbReference>
<dbReference type="InterPro" id="IPR001646">
    <property type="entry name" value="5peptide_repeat"/>
</dbReference>
<evidence type="ECO:0000313" key="2">
    <source>
        <dbReference type="Proteomes" id="UP000824132"/>
    </source>
</evidence>
<sequence length="738" mass="83233">MERCFAMGRVFDCIIQIYKTIKEREPKYYRESISAYERAFLELLDTKEVTGGSDADTIEALHALFLKHLEPCDFTKAEEIESGAGRAEGGAAEVFLKLLFSELSLKKETACVLTESGVAEALPDCAFRRRAAQKLALLQNDKFAEQYYAFAEKYDGLSVVTGISKRDLYIPLRGRYMGRVNETSFYLEEEIDEFVRERGTANVMLLFGEAGQGKSTFVRSYFCKSFFEDKKVFLFKLADVLPSMFFGFRLRVRDFLEAYGLNGEMLGGGLLILDGLDEVVGELTAKSYNLSEFINELEEELSDIAKNCKLLITSRPQGIEDRLIGYEKIKISGLSFSDQKKWILKYAGLSGDREFSEQTLLSIRSAFAELSKLMETPLLFEMIVAHGVNDNIKNRVFLFERLFKDIVNAERPKDIHRLFERLAVEEFVEGKGSKVKEAEIKYAYHQSFVEFYHIGEGVAGAEFVHRSFYQHFLGYGLVNTFLQSLSSREALIGFLKKLGKRRLEKYELENIGWIAQKEHLYLTEGQIEFVFDEIVKNNGIYASEDRCSLTTAGAVFVNCINLVNALAAKTVCLSGIRREVFNELLRTYDNFGIQLTNFDLSFYILVGARLSNANLSGVSMRGCDLARADLCCADLARADLNGSYLRGADLRGACLEEADLSECNLSNSYLSGGNLRGCNLLRAYLINSNMLAADLRGANLKNANMQGAILNEASYEQEALDKAIRTREQLLAYMQQKG</sequence>
<dbReference type="Gene3D" id="3.40.50.300">
    <property type="entry name" value="P-loop containing nucleotide triphosphate hydrolases"/>
    <property type="match status" value="1"/>
</dbReference>
<dbReference type="SUPFAM" id="SSF141571">
    <property type="entry name" value="Pentapeptide repeat-like"/>
    <property type="match status" value="1"/>
</dbReference>
<accession>A0A9D2A7W6</accession>
<dbReference type="Proteomes" id="UP000824132">
    <property type="component" value="Unassembled WGS sequence"/>
</dbReference>
<dbReference type="PANTHER" id="PTHR14136:SF17">
    <property type="entry name" value="BTB_POZ DOMAIN-CONTAINING PROTEIN KCTD9"/>
    <property type="match status" value="1"/>
</dbReference>
<reference evidence="1" key="2">
    <citation type="submission" date="2021-04" db="EMBL/GenBank/DDBJ databases">
        <authorList>
            <person name="Gilroy R."/>
        </authorList>
    </citation>
    <scope>NUCLEOTIDE SEQUENCE</scope>
    <source>
        <strain evidence="1">CHK187-5294</strain>
    </source>
</reference>
<organism evidence="1 2">
    <name type="scientific">Candidatus Borkfalkia avistercoris</name>
    <dbReference type="NCBI Taxonomy" id="2838504"/>
    <lineage>
        <taxon>Bacteria</taxon>
        <taxon>Bacillati</taxon>
        <taxon>Bacillota</taxon>
        <taxon>Clostridia</taxon>
        <taxon>Christensenellales</taxon>
        <taxon>Christensenellaceae</taxon>
        <taxon>Candidatus Borkfalkia</taxon>
    </lineage>
</organism>
<dbReference type="Gene3D" id="2.160.20.80">
    <property type="entry name" value="E3 ubiquitin-protein ligase SopA"/>
    <property type="match status" value="1"/>
</dbReference>
<dbReference type="Pfam" id="PF00805">
    <property type="entry name" value="Pentapeptide"/>
    <property type="match status" value="1"/>
</dbReference>
<protein>
    <submittedName>
        <fullName evidence="1">Pentapeptide repeat-containing protein</fullName>
    </submittedName>
</protein>